<sequence>MHTFQTRQLIDQNMYWFSIPNIGSHLKGIVQCIICVLQLGYYYYLRLICYLEFEGWVLGAERNASQKTTLVSPGMVNTRTEARLDGLEKMIQEMVGDRAENEHHDCFQRLEDLLKLDIPVFAGDEAYGWTNKLELYFRLKEVSEDKKMQVVMVALEGKALNWFQWWETCNQNPSWAAFKVAVVRRFQPTMLKNPFEILIGLTQNGTVEEYIEQFEQYVGFLEGIEQEYLVAIFLIGLKEEIKAEVKLYEPSTLAELMLKAHMVEEKIRVNSRGGSTTVTRTKASYKPYAVTKVFSREIGGSASINEGKGKNVETASSSGSTSRGQRGSF</sequence>
<accession>A0AAQ3RM21</accession>
<proteinExistence type="predicted"/>
<evidence type="ECO:0000256" key="1">
    <source>
        <dbReference type="SAM" id="MobiDB-lite"/>
    </source>
</evidence>
<dbReference type="InterPro" id="IPR005162">
    <property type="entry name" value="Retrotrans_gag_dom"/>
</dbReference>
<evidence type="ECO:0000313" key="3">
    <source>
        <dbReference type="EMBL" id="WVY96685.1"/>
    </source>
</evidence>
<evidence type="ECO:0000259" key="2">
    <source>
        <dbReference type="Pfam" id="PF03732"/>
    </source>
</evidence>
<protein>
    <recommendedName>
        <fullName evidence="2">Retrotransposon gag domain-containing protein</fullName>
    </recommendedName>
</protein>
<dbReference type="Pfam" id="PF03732">
    <property type="entry name" value="Retrotrans_gag"/>
    <property type="match status" value="1"/>
</dbReference>
<dbReference type="EMBL" id="CP144692">
    <property type="protein sequence ID" value="WVY96685.1"/>
    <property type="molecule type" value="Genomic_DNA"/>
</dbReference>
<feature type="region of interest" description="Disordered" evidence="1">
    <location>
        <begin position="305"/>
        <end position="329"/>
    </location>
</feature>
<reference evidence="3 4" key="1">
    <citation type="journal article" date="2023" name="Life. Sci Alliance">
        <title>Evolutionary insights into 3D genome organization and epigenetic landscape of Vigna mungo.</title>
        <authorList>
            <person name="Junaid A."/>
            <person name="Singh B."/>
            <person name="Bhatia S."/>
        </authorList>
    </citation>
    <scope>NUCLEOTIDE SEQUENCE [LARGE SCALE GENOMIC DNA]</scope>
    <source>
        <strain evidence="3">Urdbean</strain>
    </source>
</reference>
<evidence type="ECO:0000313" key="4">
    <source>
        <dbReference type="Proteomes" id="UP001374535"/>
    </source>
</evidence>
<dbReference type="AlphaFoldDB" id="A0AAQ3RM21"/>
<organism evidence="3 4">
    <name type="scientific">Vigna mungo</name>
    <name type="common">Black gram</name>
    <name type="synonym">Phaseolus mungo</name>
    <dbReference type="NCBI Taxonomy" id="3915"/>
    <lineage>
        <taxon>Eukaryota</taxon>
        <taxon>Viridiplantae</taxon>
        <taxon>Streptophyta</taxon>
        <taxon>Embryophyta</taxon>
        <taxon>Tracheophyta</taxon>
        <taxon>Spermatophyta</taxon>
        <taxon>Magnoliopsida</taxon>
        <taxon>eudicotyledons</taxon>
        <taxon>Gunneridae</taxon>
        <taxon>Pentapetalae</taxon>
        <taxon>rosids</taxon>
        <taxon>fabids</taxon>
        <taxon>Fabales</taxon>
        <taxon>Fabaceae</taxon>
        <taxon>Papilionoideae</taxon>
        <taxon>50 kb inversion clade</taxon>
        <taxon>NPAAA clade</taxon>
        <taxon>indigoferoid/millettioid clade</taxon>
        <taxon>Phaseoleae</taxon>
        <taxon>Vigna</taxon>
    </lineage>
</organism>
<feature type="domain" description="Retrotransposon gag" evidence="2">
    <location>
        <begin position="150"/>
        <end position="239"/>
    </location>
</feature>
<name>A0AAQ3RM21_VIGMU</name>
<dbReference type="Proteomes" id="UP001374535">
    <property type="component" value="Chromosome 9"/>
</dbReference>
<gene>
    <name evidence="3" type="ORF">V8G54_028836</name>
</gene>
<feature type="compositionally biased region" description="Low complexity" evidence="1">
    <location>
        <begin position="316"/>
        <end position="329"/>
    </location>
</feature>
<keyword evidence="4" id="KW-1185">Reference proteome</keyword>